<dbReference type="SUPFAM" id="SSF56529">
    <property type="entry name" value="FAH"/>
    <property type="match status" value="1"/>
</dbReference>
<evidence type="ECO:0000256" key="1">
    <source>
        <dbReference type="ARBA" id="ARBA00010211"/>
    </source>
</evidence>
<comment type="caution">
    <text evidence="4">The sequence shown here is derived from an EMBL/GenBank/DDBJ whole genome shotgun (WGS) entry which is preliminary data.</text>
</comment>
<feature type="domain" description="Fumarylacetoacetase-like C-terminal" evidence="3">
    <location>
        <begin position="108"/>
        <end position="277"/>
    </location>
</feature>
<keyword evidence="5" id="KW-1185">Reference proteome</keyword>
<dbReference type="Proteomes" id="UP000680038">
    <property type="component" value="Unassembled WGS sequence"/>
</dbReference>
<dbReference type="GO" id="GO:0003824">
    <property type="term" value="F:catalytic activity"/>
    <property type="evidence" value="ECO:0007669"/>
    <property type="project" value="InterPro"/>
</dbReference>
<dbReference type="Pfam" id="PF01557">
    <property type="entry name" value="FAA_hydrolase"/>
    <property type="match status" value="1"/>
</dbReference>
<dbReference type="InterPro" id="IPR036663">
    <property type="entry name" value="Fumarylacetoacetase_C_sf"/>
</dbReference>
<name>A0A916NN98_9BACT</name>
<keyword evidence="2" id="KW-0479">Metal-binding</keyword>
<evidence type="ECO:0000313" key="5">
    <source>
        <dbReference type="Proteomes" id="UP000680038"/>
    </source>
</evidence>
<evidence type="ECO:0000256" key="2">
    <source>
        <dbReference type="ARBA" id="ARBA00022723"/>
    </source>
</evidence>
<dbReference type="InterPro" id="IPR051121">
    <property type="entry name" value="FAH"/>
</dbReference>
<dbReference type="Gene3D" id="3.90.850.10">
    <property type="entry name" value="Fumarylacetoacetase-like, C-terminal domain"/>
    <property type="match status" value="1"/>
</dbReference>
<dbReference type="InterPro" id="IPR011234">
    <property type="entry name" value="Fumarylacetoacetase-like_C"/>
</dbReference>
<dbReference type="GO" id="GO:0044281">
    <property type="term" value="P:small molecule metabolic process"/>
    <property type="evidence" value="ECO:0007669"/>
    <property type="project" value="UniProtKB-ARBA"/>
</dbReference>
<dbReference type="RefSeq" id="WP_215241218.1">
    <property type="nucleotide sequence ID" value="NZ_CAJRAF010000002.1"/>
</dbReference>
<organism evidence="4 5">
    <name type="scientific">Dyadobacter helix</name>
    <dbReference type="NCBI Taxonomy" id="2822344"/>
    <lineage>
        <taxon>Bacteria</taxon>
        <taxon>Pseudomonadati</taxon>
        <taxon>Bacteroidota</taxon>
        <taxon>Cytophagia</taxon>
        <taxon>Cytophagales</taxon>
        <taxon>Spirosomataceae</taxon>
        <taxon>Dyadobacter</taxon>
    </lineage>
</organism>
<proteinExistence type="inferred from homology"/>
<gene>
    <name evidence="4" type="ORF">DYBT9275_04951</name>
</gene>
<evidence type="ECO:0000313" key="4">
    <source>
        <dbReference type="EMBL" id="CAG5011443.1"/>
    </source>
</evidence>
<accession>A0A916NN98</accession>
<protein>
    <recommendedName>
        <fullName evidence="3">Fumarylacetoacetase-like C-terminal domain-containing protein</fullName>
    </recommendedName>
</protein>
<dbReference type="AlphaFoldDB" id="A0A916NN98"/>
<comment type="similarity">
    <text evidence="1">Belongs to the FAH family.</text>
</comment>
<dbReference type="PANTHER" id="PTHR42796:SF7">
    <property type="entry name" value="2-DEHYDRO-3-DEOXY-D-ARABINONATE DEHYDRATASE"/>
    <property type="match status" value="1"/>
</dbReference>
<dbReference type="EMBL" id="CAJRAF010000002">
    <property type="protein sequence ID" value="CAG5011443.1"/>
    <property type="molecule type" value="Genomic_DNA"/>
</dbReference>
<dbReference type="GO" id="GO:0046872">
    <property type="term" value="F:metal ion binding"/>
    <property type="evidence" value="ECO:0007669"/>
    <property type="project" value="UniProtKB-KW"/>
</dbReference>
<dbReference type="PANTHER" id="PTHR42796">
    <property type="entry name" value="FUMARYLACETOACETATE HYDROLASE DOMAIN-CONTAINING PROTEIN 2A-RELATED"/>
    <property type="match status" value="1"/>
</dbReference>
<reference evidence="4" key="1">
    <citation type="submission" date="2021-04" db="EMBL/GenBank/DDBJ databases">
        <authorList>
            <person name="Rodrigo-Torres L."/>
            <person name="Arahal R. D."/>
            <person name="Lucena T."/>
        </authorList>
    </citation>
    <scope>NUCLEOTIDE SEQUENCE</scope>
    <source>
        <strain evidence="4">CECT 9275</strain>
    </source>
</reference>
<evidence type="ECO:0000259" key="3">
    <source>
        <dbReference type="Pfam" id="PF01557"/>
    </source>
</evidence>
<sequence>MKLYRTEHGILLENDDQFYRLHETEWDVVVNRNDLYEWLGLQIESLIPVTFSDDLPMPEILAPIGTQEVWASGVTYFRSRTARMEESEKAGGGSFYDRVYEAERPELFFKSTAWRVVGHQGTVRIRKDSTWDVPEPELTLFATESGTLVGYTIGNDMSSRSIEGENPLYLPQAKSYTGSAALGPCLYVPEVPLSPETIIDLSIIRDGEEVFNGEITLSQMKRTPDELLKFLFREMAFPTGCYLMTGTGIIPPSDFTLQTGDIVHITIEPIGTLTNVVA</sequence>